<dbReference type="NCBIfam" id="TIGR02595">
    <property type="entry name" value="PEP_CTERM"/>
    <property type="match status" value="1"/>
</dbReference>
<feature type="domain" description="DUF4114" evidence="2">
    <location>
        <begin position="172"/>
        <end position="249"/>
    </location>
</feature>
<accession>A0ABT7AWA0</accession>
<evidence type="ECO:0000259" key="2">
    <source>
        <dbReference type="Pfam" id="PF13448"/>
    </source>
</evidence>
<reference evidence="3 4" key="1">
    <citation type="submission" date="2023-01" db="EMBL/GenBank/DDBJ databases">
        <title>Novel diversity within Roseofilum (Cyanobacteria; Desertifilaceae) from marine benthic mats with descriptions of four novel species.</title>
        <authorList>
            <person name="Wang Y."/>
            <person name="Berthold D.E."/>
            <person name="Hu J."/>
            <person name="Lefler F.W."/>
            <person name="Laughinghouse H.D. IV."/>
        </authorList>
    </citation>
    <scope>NUCLEOTIDE SEQUENCE [LARGE SCALE GENOMIC DNA]</scope>
    <source>
        <strain evidence="3 4">BLCC-M154</strain>
    </source>
</reference>
<protein>
    <submittedName>
        <fullName evidence="3">DUF4114 domain-containing protein</fullName>
    </submittedName>
</protein>
<dbReference type="Proteomes" id="UP001235303">
    <property type="component" value="Unassembled WGS sequence"/>
</dbReference>
<dbReference type="Pfam" id="PF13448">
    <property type="entry name" value="DUF4114"/>
    <property type="match status" value="1"/>
</dbReference>
<organism evidence="3 4">
    <name type="scientific">Roseofilum acuticapitatum BLCC-M154</name>
    <dbReference type="NCBI Taxonomy" id="3022444"/>
    <lineage>
        <taxon>Bacteria</taxon>
        <taxon>Bacillati</taxon>
        <taxon>Cyanobacteriota</taxon>
        <taxon>Cyanophyceae</taxon>
        <taxon>Desertifilales</taxon>
        <taxon>Desertifilaceae</taxon>
        <taxon>Roseofilum</taxon>
        <taxon>Roseofilum acuticapitatum</taxon>
    </lineage>
</organism>
<gene>
    <name evidence="3" type="ORF">PMG71_17325</name>
</gene>
<comment type="caution">
    <text evidence="3">The sequence shown here is derived from an EMBL/GenBank/DDBJ whole genome shotgun (WGS) entry which is preliminary data.</text>
</comment>
<dbReference type="RefSeq" id="WP_283754947.1">
    <property type="nucleotide sequence ID" value="NZ_JAQOSP010000109.1"/>
</dbReference>
<dbReference type="Pfam" id="PF07589">
    <property type="entry name" value="PEP-CTERM"/>
    <property type="match status" value="1"/>
</dbReference>
<dbReference type="EMBL" id="JAQOSP010000109">
    <property type="protein sequence ID" value="MDJ1171192.1"/>
    <property type="molecule type" value="Genomic_DNA"/>
</dbReference>
<dbReference type="InterPro" id="IPR025193">
    <property type="entry name" value="DUF4114"/>
</dbReference>
<feature type="domain" description="Ice-binding protein C-terminal" evidence="1">
    <location>
        <begin position="255"/>
        <end position="278"/>
    </location>
</feature>
<sequence length="282" mass="30313">MKSLNVSPQRLFATTTLTAITLGIAGLTGGSAQAFVNFGSTWDNPSKCADAGTVSVPTTCSLQDLFDSQTVSGGIDAVADQTGYEWFTNTATGNATGTFMFEVAGFAPHNEFGIYNKAGSKISLFGGINDAGDTVTVNFLSEGKVSRTTQQLEPGPINAPVWNMFEDFGNEFGFYLTNKNGETFYSQSSKNNGGYQQAVVYQGDDETVMELPGRAEGTFTDNEFIIAFEDLWRGGSSDSDFNDLVVMMESIEPADVPEPSMLLGLGVLGASFWSVRRRRSRS</sequence>
<name>A0ABT7AWA0_9CYAN</name>
<proteinExistence type="predicted"/>
<evidence type="ECO:0000313" key="3">
    <source>
        <dbReference type="EMBL" id="MDJ1171192.1"/>
    </source>
</evidence>
<dbReference type="InterPro" id="IPR013424">
    <property type="entry name" value="Ice-binding_C"/>
</dbReference>
<keyword evidence="4" id="KW-1185">Reference proteome</keyword>
<evidence type="ECO:0000313" key="4">
    <source>
        <dbReference type="Proteomes" id="UP001235303"/>
    </source>
</evidence>
<evidence type="ECO:0000259" key="1">
    <source>
        <dbReference type="Pfam" id="PF07589"/>
    </source>
</evidence>